<protein>
    <submittedName>
        <fullName evidence="1">Uncharacterized protein</fullName>
    </submittedName>
</protein>
<proteinExistence type="predicted"/>
<evidence type="ECO:0000313" key="1">
    <source>
        <dbReference type="EMBL" id="MPM14600.1"/>
    </source>
</evidence>
<reference evidence="1" key="1">
    <citation type="submission" date="2019-08" db="EMBL/GenBank/DDBJ databases">
        <authorList>
            <person name="Kucharzyk K."/>
            <person name="Murdoch R.W."/>
            <person name="Higgins S."/>
            <person name="Loffler F."/>
        </authorList>
    </citation>
    <scope>NUCLEOTIDE SEQUENCE</scope>
</reference>
<comment type="caution">
    <text evidence="1">The sequence shown here is derived from an EMBL/GenBank/DDBJ whole genome shotgun (WGS) entry which is preliminary data.</text>
</comment>
<accession>A0A644XEE7</accession>
<organism evidence="1">
    <name type="scientific">bioreactor metagenome</name>
    <dbReference type="NCBI Taxonomy" id="1076179"/>
    <lineage>
        <taxon>unclassified sequences</taxon>
        <taxon>metagenomes</taxon>
        <taxon>ecological metagenomes</taxon>
    </lineage>
</organism>
<gene>
    <name evidence="1" type="ORF">SDC9_60964</name>
</gene>
<sequence>MFLRGTRLCHNKAIPGGEHDGPGLIEAGQLCGKGRSLPPGVAASAGRMIFSCFLYSQGDERRSVNATMLHTFSTLVQ</sequence>
<dbReference type="AlphaFoldDB" id="A0A644XEE7"/>
<name>A0A644XEE7_9ZZZZ</name>
<dbReference type="EMBL" id="VSSQ01002306">
    <property type="protein sequence ID" value="MPM14600.1"/>
    <property type="molecule type" value="Genomic_DNA"/>
</dbReference>